<evidence type="ECO:0000313" key="7">
    <source>
        <dbReference type="EMBL" id="HIP84196.1"/>
    </source>
</evidence>
<dbReference type="GO" id="GO:0005576">
    <property type="term" value="C:extracellular region"/>
    <property type="evidence" value="ECO:0007669"/>
    <property type="project" value="UniProtKB-SubCell"/>
</dbReference>
<evidence type="ECO:0000256" key="2">
    <source>
        <dbReference type="ARBA" id="ARBA00004561"/>
    </source>
</evidence>
<feature type="region of interest" description="Disordered" evidence="6">
    <location>
        <begin position="74"/>
        <end position="95"/>
    </location>
</feature>
<evidence type="ECO:0000256" key="5">
    <source>
        <dbReference type="ARBA" id="ARBA00023263"/>
    </source>
</evidence>
<evidence type="ECO:0000256" key="1">
    <source>
        <dbReference type="ARBA" id="ARBA00004241"/>
    </source>
</evidence>
<dbReference type="GO" id="GO:0009986">
    <property type="term" value="C:cell surface"/>
    <property type="evidence" value="ECO:0007669"/>
    <property type="project" value="UniProtKB-SubCell"/>
</dbReference>
<sequence length="95" mass="9643">MIMEKLMSKRGQISMEIGILVAAAVAVAAVAAYFYIQSVKSSAQDVGAAADDTITKMKDKTQTIANEIDTLLDVKSGGEQSGGSGGEQSGGSGGE</sequence>
<name>A0A833E0X3_9EURY</name>
<dbReference type="InterPro" id="IPR007166">
    <property type="entry name" value="Class3_signal_pept_motif"/>
</dbReference>
<proteinExistence type="predicted"/>
<evidence type="ECO:0000256" key="4">
    <source>
        <dbReference type="ARBA" id="ARBA00022525"/>
    </source>
</evidence>
<protein>
    <submittedName>
        <fullName evidence="7">Class III signal peptide-containing protein</fullName>
    </submittedName>
</protein>
<comment type="caution">
    <text evidence="7">The sequence shown here is derived from an EMBL/GenBank/DDBJ whole genome shotgun (WGS) entry which is preliminary data.</text>
</comment>
<keyword evidence="4" id="KW-0964">Secreted</keyword>
<keyword evidence="5" id="KW-0281">Fimbrium</keyword>
<dbReference type="AlphaFoldDB" id="A0A833E0X3"/>
<accession>A0A833E0X3</accession>
<evidence type="ECO:0000256" key="6">
    <source>
        <dbReference type="SAM" id="MobiDB-lite"/>
    </source>
</evidence>
<feature type="compositionally biased region" description="Gly residues" evidence="6">
    <location>
        <begin position="79"/>
        <end position="95"/>
    </location>
</feature>
<evidence type="ECO:0000313" key="8">
    <source>
        <dbReference type="Proteomes" id="UP000643554"/>
    </source>
</evidence>
<dbReference type="Proteomes" id="UP000643554">
    <property type="component" value="Unassembled WGS sequence"/>
</dbReference>
<organism evidence="7 8">
    <name type="scientific">Methanothermococcus okinawensis</name>
    <dbReference type="NCBI Taxonomy" id="155863"/>
    <lineage>
        <taxon>Archaea</taxon>
        <taxon>Methanobacteriati</taxon>
        <taxon>Methanobacteriota</taxon>
        <taxon>Methanomada group</taxon>
        <taxon>Methanococci</taxon>
        <taxon>Methanococcales</taxon>
        <taxon>Methanococcaceae</taxon>
        <taxon>Methanothermococcus</taxon>
    </lineage>
</organism>
<comment type="subcellular location">
    <subcellularLocation>
        <location evidence="1">Cell surface</location>
    </subcellularLocation>
    <subcellularLocation>
        <location evidence="2">Fimbrium</location>
    </subcellularLocation>
    <subcellularLocation>
        <location evidence="3">Secreted</location>
    </subcellularLocation>
</comment>
<dbReference type="Pfam" id="PF04021">
    <property type="entry name" value="Class_IIIsignal"/>
    <property type="match status" value="1"/>
</dbReference>
<reference evidence="7" key="1">
    <citation type="journal article" date="2020" name="ISME J.">
        <title>Gammaproteobacteria mediating utilization of methyl-, sulfur- and petroleum organic compounds in deep ocean hydrothermal plumes.</title>
        <authorList>
            <person name="Zhou Z."/>
            <person name="Liu Y."/>
            <person name="Pan J."/>
            <person name="Cron B.R."/>
            <person name="Toner B.M."/>
            <person name="Anantharaman K."/>
            <person name="Breier J.A."/>
            <person name="Dick G.J."/>
            <person name="Li M."/>
        </authorList>
    </citation>
    <scope>NUCLEOTIDE SEQUENCE</scope>
    <source>
        <strain evidence="7">SZUA-1453</strain>
    </source>
</reference>
<evidence type="ECO:0000256" key="3">
    <source>
        <dbReference type="ARBA" id="ARBA00004613"/>
    </source>
</evidence>
<dbReference type="EMBL" id="DQUI01000028">
    <property type="protein sequence ID" value="HIP84196.1"/>
    <property type="molecule type" value="Genomic_DNA"/>
</dbReference>
<gene>
    <name evidence="7" type="ORF">EYH15_01725</name>
</gene>